<evidence type="ECO:0000313" key="2">
    <source>
        <dbReference type="EMBL" id="SCU74987.1"/>
    </source>
</evidence>
<dbReference type="AlphaFoldDB" id="A0A1K0IQ47"/>
<sequence>MPGRQPHHSAYCHLARPCADSCLTPAQARLSTDNVNAAIGAVPGADGRGRLLQQGESNPDRQAAAVAK</sequence>
<dbReference type="EMBL" id="FMSH01000132">
    <property type="protein sequence ID" value="SCU74987.1"/>
    <property type="molecule type" value="Genomic_DNA"/>
</dbReference>
<feature type="region of interest" description="Disordered" evidence="1">
    <location>
        <begin position="47"/>
        <end position="68"/>
    </location>
</feature>
<evidence type="ECO:0000256" key="1">
    <source>
        <dbReference type="SAM" id="MobiDB-lite"/>
    </source>
</evidence>
<gene>
    <name evidence="2" type="ORF">CNECB9_2170018</name>
</gene>
<organism evidence="2">
    <name type="scientific">Cupriavidus necator</name>
    <name type="common">Alcaligenes eutrophus</name>
    <name type="synonym">Ralstonia eutropha</name>
    <dbReference type="NCBI Taxonomy" id="106590"/>
    <lineage>
        <taxon>Bacteria</taxon>
        <taxon>Pseudomonadati</taxon>
        <taxon>Pseudomonadota</taxon>
        <taxon>Betaproteobacteria</taxon>
        <taxon>Burkholderiales</taxon>
        <taxon>Burkholderiaceae</taxon>
        <taxon>Cupriavidus</taxon>
    </lineage>
</organism>
<reference evidence="2" key="1">
    <citation type="submission" date="2016-09" db="EMBL/GenBank/DDBJ databases">
        <authorList>
            <person name="Capua I."/>
            <person name="De Benedictis P."/>
            <person name="Joannis T."/>
            <person name="Lombin L.H."/>
            <person name="Cattoli G."/>
        </authorList>
    </citation>
    <scope>NUCLEOTIDE SEQUENCE</scope>
    <source>
        <strain evidence="2">B9</strain>
    </source>
</reference>
<accession>A0A1K0IQ47</accession>
<protein>
    <submittedName>
        <fullName evidence="2">Uncharacterized protein</fullName>
    </submittedName>
</protein>
<name>A0A1K0IQ47_CUPNE</name>
<proteinExistence type="predicted"/>